<evidence type="ECO:0000259" key="7">
    <source>
        <dbReference type="Pfam" id="PF01478"/>
    </source>
</evidence>
<comment type="caution">
    <text evidence="8">The sequence shown here is derived from an EMBL/GenBank/DDBJ whole genome shotgun (WGS) entry which is preliminary data.</text>
</comment>
<sequence>MILAILSSAFLALCVFAAMHDVNRLTIPNWLNLTLAGMFVPAAAVSGVPMEIIGGHAMAAGCAFLIAFGLFAFNIFGGGDAKMIPAVILWLGPNATIPFVFMMAVAGGGCALLILAVRKYMPAEALPGAIRAPFEEKAGVPYAVAITAGVFAAGGSSPFLSEILNRIGLFS</sequence>
<dbReference type="Proteomes" id="UP000024547">
    <property type="component" value="Unassembled WGS sequence"/>
</dbReference>
<name>A0A059DXK0_9PROT</name>
<feature type="domain" description="Prepilin type IV endopeptidase peptidase" evidence="7">
    <location>
        <begin position="9"/>
        <end position="111"/>
    </location>
</feature>
<evidence type="ECO:0000256" key="1">
    <source>
        <dbReference type="ARBA" id="ARBA00004651"/>
    </source>
</evidence>
<dbReference type="PANTHER" id="PTHR36506">
    <property type="entry name" value="PREFLAGELLIN PEPTIDASE"/>
    <property type="match status" value="1"/>
</dbReference>
<dbReference type="PANTHER" id="PTHR36506:SF1">
    <property type="entry name" value="PREFLAGELLIN PEPTIDASE"/>
    <property type="match status" value="1"/>
</dbReference>
<proteinExistence type="predicted"/>
<protein>
    <recommendedName>
        <fullName evidence="7">Prepilin type IV endopeptidase peptidase domain-containing protein</fullName>
    </recommendedName>
</protein>
<feature type="transmembrane region" description="Helical" evidence="6">
    <location>
        <begin position="57"/>
        <end position="76"/>
    </location>
</feature>
<keyword evidence="4 6" id="KW-1133">Transmembrane helix</keyword>
<dbReference type="GO" id="GO:0004190">
    <property type="term" value="F:aspartic-type endopeptidase activity"/>
    <property type="evidence" value="ECO:0007669"/>
    <property type="project" value="InterPro"/>
</dbReference>
<evidence type="ECO:0000313" key="9">
    <source>
        <dbReference type="Proteomes" id="UP000024547"/>
    </source>
</evidence>
<feature type="transmembrane region" description="Helical" evidence="6">
    <location>
        <begin position="96"/>
        <end position="117"/>
    </location>
</feature>
<dbReference type="eggNOG" id="COG4960">
    <property type="taxonomic scope" value="Bacteria"/>
</dbReference>
<evidence type="ECO:0000256" key="2">
    <source>
        <dbReference type="ARBA" id="ARBA00022475"/>
    </source>
</evidence>
<keyword evidence="2" id="KW-1003">Cell membrane</keyword>
<dbReference type="Gene3D" id="1.20.120.1220">
    <property type="match status" value="1"/>
</dbReference>
<accession>A0A059DXK0</accession>
<evidence type="ECO:0000256" key="3">
    <source>
        <dbReference type="ARBA" id="ARBA00022692"/>
    </source>
</evidence>
<organism evidence="8 9">
    <name type="scientific">Hyphomonas atlantica</name>
    <dbReference type="NCBI Taxonomy" id="1280948"/>
    <lineage>
        <taxon>Bacteria</taxon>
        <taxon>Pseudomonadati</taxon>
        <taxon>Pseudomonadota</taxon>
        <taxon>Alphaproteobacteria</taxon>
        <taxon>Hyphomonadales</taxon>
        <taxon>Hyphomonadaceae</taxon>
        <taxon>Hyphomonas</taxon>
    </lineage>
</organism>
<dbReference type="PATRIC" id="fig|1280948.3.peg.3012"/>
<reference evidence="8 9" key="1">
    <citation type="journal article" date="2014" name="Antonie Van Leeuwenhoek">
        <title>Hyphomonas beringensis sp. nov. and Hyphomonas chukchiensis sp. nov., isolated from surface seawater of the Bering Sea and Chukchi Sea.</title>
        <authorList>
            <person name="Li C."/>
            <person name="Lai Q."/>
            <person name="Li G."/>
            <person name="Dong C."/>
            <person name="Wang J."/>
            <person name="Liao Y."/>
            <person name="Shao Z."/>
        </authorList>
    </citation>
    <scope>NUCLEOTIDE SEQUENCE [LARGE SCALE GENOMIC DNA]</scope>
    <source>
        <strain evidence="8 9">22II1-22F38</strain>
    </source>
</reference>
<dbReference type="RefSeq" id="WP_035554417.1">
    <property type="nucleotide sequence ID" value="NZ_AWFH01000056.1"/>
</dbReference>
<dbReference type="InterPro" id="IPR000045">
    <property type="entry name" value="Prepilin_IV_endopep_pep"/>
</dbReference>
<evidence type="ECO:0000256" key="5">
    <source>
        <dbReference type="ARBA" id="ARBA00023136"/>
    </source>
</evidence>
<evidence type="ECO:0000256" key="6">
    <source>
        <dbReference type="SAM" id="Phobius"/>
    </source>
</evidence>
<dbReference type="EMBL" id="AWFH01000056">
    <property type="protein sequence ID" value="KCZ58596.1"/>
    <property type="molecule type" value="Genomic_DNA"/>
</dbReference>
<dbReference type="AlphaFoldDB" id="A0A059DXK0"/>
<evidence type="ECO:0000313" key="8">
    <source>
        <dbReference type="EMBL" id="KCZ58596.1"/>
    </source>
</evidence>
<dbReference type="Pfam" id="PF01478">
    <property type="entry name" value="Peptidase_A24"/>
    <property type="match status" value="1"/>
</dbReference>
<feature type="transmembrane region" description="Helical" evidence="6">
    <location>
        <begin position="27"/>
        <end position="45"/>
    </location>
</feature>
<comment type="subcellular location">
    <subcellularLocation>
        <location evidence="1">Cell membrane</location>
        <topology evidence="1">Multi-pass membrane protein</topology>
    </subcellularLocation>
</comment>
<dbReference type="OrthoDB" id="5329005at2"/>
<evidence type="ECO:0000256" key="4">
    <source>
        <dbReference type="ARBA" id="ARBA00022989"/>
    </source>
</evidence>
<keyword evidence="9" id="KW-1185">Reference proteome</keyword>
<dbReference type="STRING" id="1280948.HY36_09465"/>
<dbReference type="InterPro" id="IPR052218">
    <property type="entry name" value="Preflagellin_Peptidase"/>
</dbReference>
<keyword evidence="5 6" id="KW-0472">Membrane</keyword>
<gene>
    <name evidence="8" type="ORF">HY36_09465</name>
</gene>
<keyword evidence="3 6" id="KW-0812">Transmembrane</keyword>
<dbReference type="GO" id="GO:0005886">
    <property type="term" value="C:plasma membrane"/>
    <property type="evidence" value="ECO:0007669"/>
    <property type="project" value="UniProtKB-SubCell"/>
</dbReference>